<organism evidence="5 7">
    <name type="scientific">Phytophthora fragariae</name>
    <dbReference type="NCBI Taxonomy" id="53985"/>
    <lineage>
        <taxon>Eukaryota</taxon>
        <taxon>Sar</taxon>
        <taxon>Stramenopiles</taxon>
        <taxon>Oomycota</taxon>
        <taxon>Peronosporomycetes</taxon>
        <taxon>Peronosporales</taxon>
        <taxon>Peronosporaceae</taxon>
        <taxon>Phytophthora</taxon>
    </lineage>
</organism>
<dbReference type="Proteomes" id="UP000437068">
    <property type="component" value="Unassembled WGS sequence"/>
</dbReference>
<dbReference type="EMBL" id="QXGE01000656">
    <property type="protein sequence ID" value="KAE9306638.1"/>
    <property type="molecule type" value="Genomic_DNA"/>
</dbReference>
<dbReference type="EMBL" id="QXFZ01000127">
    <property type="protein sequence ID" value="KAE9131541.1"/>
    <property type="molecule type" value="Genomic_DNA"/>
</dbReference>
<sequence length="143" mass="15980">MQPHELQCGSPLAPPPQLSMSDDPAGNSKQVLKCVAFFSKQVGDMLRRRRGRLAHRLQAVTDETELRDDLEQAQALGYGELLKDLADADAQCSCATTTFLTSWTTTMSRWRSTTTTNRSCGWRSRTRSAQLKTKRTRSTSSRA</sequence>
<dbReference type="Proteomes" id="UP000440732">
    <property type="component" value="Unassembled WGS sequence"/>
</dbReference>
<dbReference type="Proteomes" id="UP000429523">
    <property type="component" value="Unassembled WGS sequence"/>
</dbReference>
<evidence type="ECO:0000313" key="9">
    <source>
        <dbReference type="Proteomes" id="UP000441208"/>
    </source>
</evidence>
<dbReference type="AlphaFoldDB" id="A0A6A4DFJ3"/>
<dbReference type="EMBL" id="QXGF01000146">
    <property type="protein sequence ID" value="KAE8945758.1"/>
    <property type="molecule type" value="Genomic_DNA"/>
</dbReference>
<feature type="region of interest" description="Disordered" evidence="1">
    <location>
        <begin position="114"/>
        <end position="143"/>
    </location>
</feature>
<evidence type="ECO:0000313" key="5">
    <source>
        <dbReference type="EMBL" id="KAE9306638.1"/>
    </source>
</evidence>
<evidence type="ECO:0000313" key="3">
    <source>
        <dbReference type="EMBL" id="KAE9131541.1"/>
    </source>
</evidence>
<evidence type="ECO:0000313" key="2">
    <source>
        <dbReference type="EMBL" id="KAE8945758.1"/>
    </source>
</evidence>
<evidence type="ECO:0000313" key="4">
    <source>
        <dbReference type="EMBL" id="KAE9143043.1"/>
    </source>
</evidence>
<evidence type="ECO:0000313" key="7">
    <source>
        <dbReference type="Proteomes" id="UP000437068"/>
    </source>
</evidence>
<gene>
    <name evidence="5" type="ORF">PF001_g12019</name>
    <name evidence="4" type="ORF">PF006_g11893</name>
    <name evidence="3" type="ORF">PF007_g4090</name>
    <name evidence="2" type="ORF">PF009_g4604</name>
</gene>
<comment type="caution">
    <text evidence="5">The sequence shown here is derived from an EMBL/GenBank/DDBJ whole genome shotgun (WGS) entry which is preliminary data.</text>
</comment>
<evidence type="ECO:0000256" key="1">
    <source>
        <dbReference type="SAM" id="MobiDB-lite"/>
    </source>
</evidence>
<reference evidence="6 7" key="1">
    <citation type="submission" date="2018-08" db="EMBL/GenBank/DDBJ databases">
        <title>Genomic investigation of the strawberry pathogen Phytophthora fragariae indicates pathogenicity is determined by transcriptional variation in three key races.</title>
        <authorList>
            <person name="Adams T.M."/>
            <person name="Armitage A.D."/>
            <person name="Sobczyk M.K."/>
            <person name="Bates H.J."/>
            <person name="Dunwell J.M."/>
            <person name="Nellist C.F."/>
            <person name="Harrison R.J."/>
        </authorList>
    </citation>
    <scope>NUCLEOTIDE SEQUENCE [LARGE SCALE GENOMIC DNA]</scope>
    <source>
        <strain evidence="5 7">A4</strain>
        <strain evidence="4 8">NOV-5</strain>
        <strain evidence="3 9">NOV-71</strain>
        <strain evidence="2 6">NOV-9</strain>
    </source>
</reference>
<evidence type="ECO:0000313" key="8">
    <source>
        <dbReference type="Proteomes" id="UP000440732"/>
    </source>
</evidence>
<name>A0A6A4DFJ3_9STRA</name>
<dbReference type="EMBL" id="QXGA01000649">
    <property type="protein sequence ID" value="KAE9143043.1"/>
    <property type="molecule type" value="Genomic_DNA"/>
</dbReference>
<accession>A0A6A4DFJ3</accession>
<feature type="region of interest" description="Disordered" evidence="1">
    <location>
        <begin position="1"/>
        <end position="25"/>
    </location>
</feature>
<protein>
    <submittedName>
        <fullName evidence="5">Uncharacterized protein</fullName>
    </submittedName>
</protein>
<dbReference type="Proteomes" id="UP000441208">
    <property type="component" value="Unassembled WGS sequence"/>
</dbReference>
<proteinExistence type="predicted"/>
<evidence type="ECO:0000313" key="6">
    <source>
        <dbReference type="Proteomes" id="UP000429523"/>
    </source>
</evidence>